<dbReference type="PANTHER" id="PTHR48011:SF76">
    <property type="entry name" value="MITOGEN-ACTIVATED PROTEIN KINASE KINASE KINASE 15"/>
    <property type="match status" value="1"/>
</dbReference>
<dbReference type="InterPro" id="IPR052751">
    <property type="entry name" value="Plant_MAPKKK"/>
</dbReference>
<keyword evidence="3" id="KW-0418">Kinase</keyword>
<evidence type="ECO:0000313" key="9">
    <source>
        <dbReference type="Proteomes" id="UP000298416"/>
    </source>
</evidence>
<dbReference type="InterPro" id="IPR000719">
    <property type="entry name" value="Prot_kinase_dom"/>
</dbReference>
<proteinExistence type="inferred from homology"/>
<keyword evidence="9" id="KW-1185">Reference proteome</keyword>
<evidence type="ECO:0000256" key="5">
    <source>
        <dbReference type="PROSITE-ProRule" id="PRU10141"/>
    </source>
</evidence>
<dbReference type="SMART" id="SM00220">
    <property type="entry name" value="S_TKc"/>
    <property type="match status" value="1"/>
</dbReference>
<keyword evidence="2 5" id="KW-0547">Nucleotide-binding</keyword>
<dbReference type="PROSITE" id="PS50011">
    <property type="entry name" value="PROTEIN_KINASE_DOM"/>
    <property type="match status" value="1"/>
</dbReference>
<evidence type="ECO:0000256" key="6">
    <source>
        <dbReference type="RuleBase" id="RU000304"/>
    </source>
</evidence>
<dbReference type="GO" id="GO:0005524">
    <property type="term" value="F:ATP binding"/>
    <property type="evidence" value="ECO:0007669"/>
    <property type="project" value="UniProtKB-UniRule"/>
</dbReference>
<evidence type="ECO:0000259" key="7">
    <source>
        <dbReference type="PROSITE" id="PS50011"/>
    </source>
</evidence>
<dbReference type="PANTHER" id="PTHR48011">
    <property type="entry name" value="CCR4-NOT TRANSCRIPTIONAL COMPLEX SUBUNIT CAF120-RELATED"/>
    <property type="match status" value="1"/>
</dbReference>
<dbReference type="Gene3D" id="1.10.510.10">
    <property type="entry name" value="Transferase(Phosphotransferase) domain 1"/>
    <property type="match status" value="1"/>
</dbReference>
<reference evidence="8" key="1">
    <citation type="submission" date="2018-01" db="EMBL/GenBank/DDBJ databases">
        <authorList>
            <person name="Mao J.F."/>
        </authorList>
    </citation>
    <scope>NUCLEOTIDE SEQUENCE</scope>
    <source>
        <strain evidence="8">Huo1</strain>
        <tissue evidence="8">Leaf</tissue>
    </source>
</reference>
<dbReference type="InterPro" id="IPR008271">
    <property type="entry name" value="Ser/Thr_kinase_AS"/>
</dbReference>
<dbReference type="CDD" id="cd06606">
    <property type="entry name" value="STKc_MAPKKK"/>
    <property type="match status" value="1"/>
</dbReference>
<organism evidence="8">
    <name type="scientific">Salvia splendens</name>
    <name type="common">Scarlet sage</name>
    <dbReference type="NCBI Taxonomy" id="180675"/>
    <lineage>
        <taxon>Eukaryota</taxon>
        <taxon>Viridiplantae</taxon>
        <taxon>Streptophyta</taxon>
        <taxon>Embryophyta</taxon>
        <taxon>Tracheophyta</taxon>
        <taxon>Spermatophyta</taxon>
        <taxon>Magnoliopsida</taxon>
        <taxon>eudicotyledons</taxon>
        <taxon>Gunneridae</taxon>
        <taxon>Pentapetalae</taxon>
        <taxon>asterids</taxon>
        <taxon>lamiids</taxon>
        <taxon>Lamiales</taxon>
        <taxon>Lamiaceae</taxon>
        <taxon>Nepetoideae</taxon>
        <taxon>Mentheae</taxon>
        <taxon>Salviinae</taxon>
        <taxon>Salvia</taxon>
        <taxon>Salvia subgen. Calosphace</taxon>
        <taxon>core Calosphace</taxon>
    </lineage>
</organism>
<comment type="caution">
    <text evidence="8">The sequence shown here is derived from an EMBL/GenBank/DDBJ whole genome shotgun (WGS) entry which is preliminary data.</text>
</comment>
<dbReference type="OrthoDB" id="275301at2759"/>
<dbReference type="PROSITE" id="PS00108">
    <property type="entry name" value="PROTEIN_KINASE_ST"/>
    <property type="match status" value="1"/>
</dbReference>
<feature type="domain" description="Protein kinase" evidence="7">
    <location>
        <begin position="3"/>
        <end position="253"/>
    </location>
</feature>
<keyword evidence="4 5" id="KW-0067">ATP-binding</keyword>
<evidence type="ECO:0000256" key="2">
    <source>
        <dbReference type="ARBA" id="ARBA00022741"/>
    </source>
</evidence>
<evidence type="ECO:0000256" key="3">
    <source>
        <dbReference type="ARBA" id="ARBA00022777"/>
    </source>
</evidence>
<evidence type="ECO:0000313" key="8">
    <source>
        <dbReference type="EMBL" id="KAG6397803.1"/>
    </source>
</evidence>
<evidence type="ECO:0000256" key="1">
    <source>
        <dbReference type="ARBA" id="ARBA00022679"/>
    </source>
</evidence>
<dbReference type="PROSITE" id="PS00107">
    <property type="entry name" value="PROTEIN_KINASE_ATP"/>
    <property type="match status" value="1"/>
</dbReference>
<dbReference type="Proteomes" id="UP000298416">
    <property type="component" value="Unassembled WGS sequence"/>
</dbReference>
<name>A0A8X8WPC9_SALSN</name>
<dbReference type="GO" id="GO:0007165">
    <property type="term" value="P:signal transduction"/>
    <property type="evidence" value="ECO:0007669"/>
    <property type="project" value="TreeGrafter"/>
</dbReference>
<feature type="binding site" evidence="5">
    <location>
        <position position="31"/>
    </location>
    <ligand>
        <name>ATP</name>
        <dbReference type="ChEBI" id="CHEBI:30616"/>
    </ligand>
</feature>
<evidence type="ECO:0000256" key="4">
    <source>
        <dbReference type="ARBA" id="ARBA00022840"/>
    </source>
</evidence>
<dbReference type="GO" id="GO:0004674">
    <property type="term" value="F:protein serine/threonine kinase activity"/>
    <property type="evidence" value="ECO:0007669"/>
    <property type="project" value="UniProtKB-KW"/>
</dbReference>
<dbReference type="Pfam" id="PF00069">
    <property type="entry name" value="Pkinase"/>
    <property type="match status" value="1"/>
</dbReference>
<reference evidence="8" key="2">
    <citation type="submission" date="2020-08" db="EMBL/GenBank/DDBJ databases">
        <title>Plant Genome Project.</title>
        <authorList>
            <person name="Zhang R.-G."/>
        </authorList>
    </citation>
    <scope>NUCLEOTIDE SEQUENCE</scope>
    <source>
        <strain evidence="8">Huo1</strain>
        <tissue evidence="8">Leaf</tissue>
    </source>
</reference>
<protein>
    <recommendedName>
        <fullName evidence="7">Protein kinase domain-containing protein</fullName>
    </recommendedName>
</protein>
<dbReference type="AlphaFoldDB" id="A0A8X8WPC9"/>
<gene>
    <name evidence="8" type="ORF">SASPL_139251</name>
</gene>
<dbReference type="SUPFAM" id="SSF56112">
    <property type="entry name" value="Protein kinase-like (PK-like)"/>
    <property type="match status" value="1"/>
</dbReference>
<comment type="similarity">
    <text evidence="6">Belongs to the protein kinase superfamily.</text>
</comment>
<dbReference type="InterPro" id="IPR017441">
    <property type="entry name" value="Protein_kinase_ATP_BS"/>
</dbReference>
<keyword evidence="6" id="KW-0723">Serine/threonine-protein kinase</keyword>
<dbReference type="EMBL" id="PNBA02000015">
    <property type="protein sequence ID" value="KAG6397803.1"/>
    <property type="molecule type" value="Genomic_DNA"/>
</dbReference>
<accession>A0A8X8WPC9</accession>
<keyword evidence="1" id="KW-0808">Transferase</keyword>
<sequence>MEWKRGPVIGRGSSAAVSLATSDAGDIFAVKSAKMSSSSSLRNEQILISQLSSPFIVKCLGSDITRERDEFVFNIFLEYVSGGTLSDLIRSNGGSLDETTIKFYANQMAEGLNYLHRAGIVHCDIKGQNVLIADRGGLKIADFGCAKRAESGGSVFAGTPVYMAPEVARGEGQGFPADVWAMGCTIIEMATGENPWPEMNDPTAALYRVAFSCDVPEIPRWFSGAARDFAAKCFARDPEKRWTAEKLLGHPFLDSAEGGVGKSTKKSPTSVMDQCFWDTLEVPDWTTENASTSDSPAARIGGLIGDGLNSDYSAAAVGEEGWVTVRGGATEEGTNMNIVELIEIEDTLFRLN</sequence>
<dbReference type="InterPro" id="IPR011009">
    <property type="entry name" value="Kinase-like_dom_sf"/>
</dbReference>